<evidence type="ECO:0000256" key="1">
    <source>
        <dbReference type="ARBA" id="ARBA00004141"/>
    </source>
</evidence>
<keyword evidence="4" id="KW-0547">Nucleotide-binding</keyword>
<dbReference type="SUPFAM" id="SSF52540">
    <property type="entry name" value="P-loop containing nucleoside triphosphate hydrolases"/>
    <property type="match status" value="1"/>
</dbReference>
<dbReference type="OrthoDB" id="66620at2759"/>
<feature type="transmembrane region" description="Helical" evidence="9">
    <location>
        <begin position="946"/>
        <end position="968"/>
    </location>
</feature>
<proteinExistence type="predicted"/>
<feature type="compositionally biased region" description="Pro residues" evidence="8">
    <location>
        <begin position="163"/>
        <end position="176"/>
    </location>
</feature>
<organism evidence="11 12">
    <name type="scientific">Edaphochlamys debaryana</name>
    <dbReference type="NCBI Taxonomy" id="47281"/>
    <lineage>
        <taxon>Eukaryota</taxon>
        <taxon>Viridiplantae</taxon>
        <taxon>Chlorophyta</taxon>
        <taxon>core chlorophytes</taxon>
        <taxon>Chlorophyceae</taxon>
        <taxon>CS clade</taxon>
        <taxon>Chlamydomonadales</taxon>
        <taxon>Chlamydomonadales incertae sedis</taxon>
        <taxon>Edaphochlamys</taxon>
    </lineage>
</organism>
<dbReference type="InterPro" id="IPR013525">
    <property type="entry name" value="ABC2_TM"/>
</dbReference>
<dbReference type="PROSITE" id="PS00211">
    <property type="entry name" value="ABC_TRANSPORTER_1"/>
    <property type="match status" value="1"/>
</dbReference>
<dbReference type="PANTHER" id="PTHR48041">
    <property type="entry name" value="ABC TRANSPORTER G FAMILY MEMBER 28"/>
    <property type="match status" value="1"/>
</dbReference>
<dbReference type="PROSITE" id="PS50893">
    <property type="entry name" value="ABC_TRANSPORTER_2"/>
    <property type="match status" value="1"/>
</dbReference>
<dbReference type="Gene3D" id="3.40.50.300">
    <property type="entry name" value="P-loop containing nucleotide triphosphate hydrolases"/>
    <property type="match status" value="1"/>
</dbReference>
<feature type="compositionally biased region" description="Gly residues" evidence="8">
    <location>
        <begin position="767"/>
        <end position="782"/>
    </location>
</feature>
<feature type="transmembrane region" description="Helical" evidence="9">
    <location>
        <begin position="980"/>
        <end position="1001"/>
    </location>
</feature>
<dbReference type="Pfam" id="PF00005">
    <property type="entry name" value="ABC_tran"/>
    <property type="match status" value="1"/>
</dbReference>
<gene>
    <name evidence="11" type="ORF">HYH03_002785</name>
</gene>
<evidence type="ECO:0000256" key="4">
    <source>
        <dbReference type="ARBA" id="ARBA00022741"/>
    </source>
</evidence>
<feature type="compositionally biased region" description="Low complexity" evidence="8">
    <location>
        <begin position="809"/>
        <end position="841"/>
    </location>
</feature>
<dbReference type="GO" id="GO:0005524">
    <property type="term" value="F:ATP binding"/>
    <property type="evidence" value="ECO:0007669"/>
    <property type="project" value="UniProtKB-KW"/>
</dbReference>
<dbReference type="AlphaFoldDB" id="A0A835YK82"/>
<dbReference type="GO" id="GO:0016020">
    <property type="term" value="C:membrane"/>
    <property type="evidence" value="ECO:0007669"/>
    <property type="project" value="UniProtKB-SubCell"/>
</dbReference>
<evidence type="ECO:0000256" key="9">
    <source>
        <dbReference type="SAM" id="Phobius"/>
    </source>
</evidence>
<evidence type="ECO:0000256" key="2">
    <source>
        <dbReference type="ARBA" id="ARBA00022448"/>
    </source>
</evidence>
<name>A0A835YK82_9CHLO</name>
<evidence type="ECO:0000256" key="5">
    <source>
        <dbReference type="ARBA" id="ARBA00022840"/>
    </source>
</evidence>
<dbReference type="InterPro" id="IPR017871">
    <property type="entry name" value="ABC_transporter-like_CS"/>
</dbReference>
<keyword evidence="5" id="KW-0067">ATP-binding</keyword>
<keyword evidence="12" id="KW-1185">Reference proteome</keyword>
<feature type="transmembrane region" description="Helical" evidence="9">
    <location>
        <begin position="1086"/>
        <end position="1107"/>
    </location>
</feature>
<keyword evidence="6 9" id="KW-1133">Transmembrane helix</keyword>
<protein>
    <recommendedName>
        <fullName evidence="10">ABC transporter domain-containing protein</fullName>
    </recommendedName>
</protein>
<feature type="domain" description="ABC transporter" evidence="10">
    <location>
        <begin position="342"/>
        <end position="590"/>
    </location>
</feature>
<feature type="compositionally biased region" description="Low complexity" evidence="8">
    <location>
        <begin position="127"/>
        <end position="143"/>
    </location>
</feature>
<feature type="transmembrane region" description="Helical" evidence="9">
    <location>
        <begin position="1056"/>
        <end position="1080"/>
    </location>
</feature>
<dbReference type="EMBL" id="JAEHOE010000007">
    <property type="protein sequence ID" value="KAG2499204.1"/>
    <property type="molecule type" value="Genomic_DNA"/>
</dbReference>
<feature type="compositionally biased region" description="Gly residues" evidence="8">
    <location>
        <begin position="192"/>
        <end position="207"/>
    </location>
</feature>
<dbReference type="GO" id="GO:0016887">
    <property type="term" value="F:ATP hydrolysis activity"/>
    <property type="evidence" value="ECO:0007669"/>
    <property type="project" value="InterPro"/>
</dbReference>
<keyword evidence="2" id="KW-0813">Transport</keyword>
<comment type="subcellular location">
    <subcellularLocation>
        <location evidence="1">Membrane</location>
        <topology evidence="1">Multi-pass membrane protein</topology>
    </subcellularLocation>
</comment>
<feature type="compositionally biased region" description="Gly residues" evidence="8">
    <location>
        <begin position="869"/>
        <end position="883"/>
    </location>
</feature>
<evidence type="ECO:0000256" key="8">
    <source>
        <dbReference type="SAM" id="MobiDB-lite"/>
    </source>
</evidence>
<accession>A0A835YK82</accession>
<feature type="transmembrane region" description="Helical" evidence="9">
    <location>
        <begin position="1201"/>
        <end position="1223"/>
    </location>
</feature>
<feature type="region of interest" description="Disordered" evidence="8">
    <location>
        <begin position="733"/>
        <end position="841"/>
    </location>
</feature>
<keyword evidence="7 9" id="KW-0472">Membrane</keyword>
<evidence type="ECO:0000313" key="12">
    <source>
        <dbReference type="Proteomes" id="UP000612055"/>
    </source>
</evidence>
<evidence type="ECO:0000256" key="3">
    <source>
        <dbReference type="ARBA" id="ARBA00022692"/>
    </source>
</evidence>
<feature type="region of interest" description="Disordered" evidence="8">
    <location>
        <begin position="160"/>
        <end position="213"/>
    </location>
</feature>
<feature type="region of interest" description="Disordered" evidence="8">
    <location>
        <begin position="73"/>
        <end position="143"/>
    </location>
</feature>
<dbReference type="InterPro" id="IPR003593">
    <property type="entry name" value="AAA+_ATPase"/>
</dbReference>
<dbReference type="InterPro" id="IPR003439">
    <property type="entry name" value="ABC_transporter-like_ATP-bd"/>
</dbReference>
<reference evidence="11" key="1">
    <citation type="journal article" date="2020" name="bioRxiv">
        <title>Comparative genomics of Chlamydomonas.</title>
        <authorList>
            <person name="Craig R.J."/>
            <person name="Hasan A.R."/>
            <person name="Ness R.W."/>
            <person name="Keightley P.D."/>
        </authorList>
    </citation>
    <scope>NUCLEOTIDE SEQUENCE</scope>
    <source>
        <strain evidence="11">CCAP 11/70</strain>
    </source>
</reference>
<dbReference type="Proteomes" id="UP000612055">
    <property type="component" value="Unassembled WGS sequence"/>
</dbReference>
<dbReference type="PANTHER" id="PTHR48041:SF91">
    <property type="entry name" value="ABC TRANSPORTER G FAMILY MEMBER 28"/>
    <property type="match status" value="1"/>
</dbReference>
<keyword evidence="3 9" id="KW-0812">Transmembrane</keyword>
<feature type="region of interest" description="Disordered" evidence="8">
    <location>
        <begin position="853"/>
        <end position="883"/>
    </location>
</feature>
<feature type="transmembrane region" description="Helical" evidence="9">
    <location>
        <begin position="1114"/>
        <end position="1134"/>
    </location>
</feature>
<feature type="compositionally biased region" description="Gly residues" evidence="8">
    <location>
        <begin position="109"/>
        <end position="118"/>
    </location>
</feature>
<sequence length="1232" mass="124904">MSAPAAARPAGAAAAQAPPAPAQGAWLEVWIPCVVFAHVFASIWLISAYLKMNPGVAARLRSALAAPRRWLERCRGPRGGRGEAAGSSGEEEESSANEKDLKQLLAAGGMAGSRGGAGRGEERAAARARAPAGVGEAGAPPAAGPAAAAAAEVAAAAAERRPWAPPLPPIPSPSASPSPSLATPLPPFLPDGGSGGGGKGDGGGGGKVNRRWTATGSPAADALATAIAAAAGFPKAPTSKGPSQAQDADGPPTPPKSPTANTALAPAHTFPTRRTLTATSPRACSSAAYLRAANGSFGRSSRHVHSLAAAESVAAAAAAVAAVAPDIQVVRRVSTGLRRISIEWKDLGCSYETAHGPRVVLQGVYGRAAPGDLLGLMGPSGAGKSTLLDVLAARKSVGSLTGQVLVDGRPRVDAAFVHRSAYVPQDDHFIPTLTANEALAFHAALVLPAATSAAARRARCAEVLLAMGLGRQGGTLVGGTLPGGLSLRGLSGGERKRLAIATGIVAAPSCLLLDEPTSGLDASAALGVMSYMRALADAGHVVLASVHQPRQAIWAMFTQVSILSCGRMMYSGDRAGAVPWFTTGLGYSYDPARHGVASDWIMDLVNTGFKKPRRLYGRMMTTSADVAAAADAYLPHYLAAAAAGPRPHPAWLAAPPNAADADAAVGGPDGAAAPATLAEADLEPLGSAAGSLSFAASGGVGIGSGGAAAAGADSPASSAHRRFWDTTGASLIAHRGSHETGSSVVGPTLGPRGPGMAAPLPPPPGASSGGGAGTDSDGGGVSGPFARNRSAFAMVPPPGGGGGGGGPGSLSASAGSPPLLPGTPLTTPTPSGGGALPPTAAAAPAAAASGAAGGAAMPAKHRRSILRKGGSGGGRRAGGAGGGGGAPAGVSFDLAAAEAAVAAAAKRSGRKAAVEVRPLRKPGWFRQVQVLTWREVLSVTRNPADVAGRMLIFCWVAIVVGLIFYSLGDYFESMRNRTDVLFIESCILMLLPYVYMSLYTADKQYYTADLSAKLYRPSAYYVAKLLAVLPFSILSMLVYSFTIYGMAGLRHDAGALWQHGLLATLAYLCASQVLYAAAIATPNQDAAFMVAIAWTAVNILMSNYLIIYPDMDQVWLSWGLRWFSAMAWTFQGFVGAELHGRDQSCAGGFGTDILSALPAYLPGNPALHPTNFLARLLANPGPDCRVDTSAVLSYFGMRLQFWQLTCIMLGYLAALHVITFVALKLTAGRERR</sequence>
<dbReference type="SMART" id="SM00382">
    <property type="entry name" value="AAA"/>
    <property type="match status" value="1"/>
</dbReference>
<dbReference type="InterPro" id="IPR027417">
    <property type="entry name" value="P-loop_NTPase"/>
</dbReference>
<evidence type="ECO:0000256" key="7">
    <source>
        <dbReference type="ARBA" id="ARBA00023136"/>
    </source>
</evidence>
<dbReference type="Pfam" id="PF01061">
    <property type="entry name" value="ABC2_membrane"/>
    <property type="match status" value="1"/>
</dbReference>
<comment type="caution">
    <text evidence="11">The sequence shown here is derived from an EMBL/GenBank/DDBJ whole genome shotgun (WGS) entry which is preliminary data.</text>
</comment>
<evidence type="ECO:0000313" key="11">
    <source>
        <dbReference type="EMBL" id="KAG2499204.1"/>
    </source>
</evidence>
<evidence type="ECO:0000259" key="10">
    <source>
        <dbReference type="PROSITE" id="PS50893"/>
    </source>
</evidence>
<dbReference type="GO" id="GO:0140359">
    <property type="term" value="F:ABC-type transporter activity"/>
    <property type="evidence" value="ECO:0007669"/>
    <property type="project" value="InterPro"/>
</dbReference>
<feature type="transmembrane region" description="Helical" evidence="9">
    <location>
        <begin position="1021"/>
        <end position="1044"/>
    </location>
</feature>
<evidence type="ECO:0000256" key="6">
    <source>
        <dbReference type="ARBA" id="ARBA00022989"/>
    </source>
</evidence>
<dbReference type="InterPro" id="IPR050352">
    <property type="entry name" value="ABCG_transporters"/>
</dbReference>
<feature type="region of interest" description="Disordered" evidence="8">
    <location>
        <begin position="233"/>
        <end position="270"/>
    </location>
</feature>